<evidence type="ECO:0000313" key="1">
    <source>
        <dbReference type="EMBL" id="KAJ7318333.1"/>
    </source>
</evidence>
<proteinExistence type="predicted"/>
<dbReference type="Proteomes" id="UP001218218">
    <property type="component" value="Unassembled WGS sequence"/>
</dbReference>
<organism evidence="1 2">
    <name type="scientific">Mycena albidolilacea</name>
    <dbReference type="NCBI Taxonomy" id="1033008"/>
    <lineage>
        <taxon>Eukaryota</taxon>
        <taxon>Fungi</taxon>
        <taxon>Dikarya</taxon>
        <taxon>Basidiomycota</taxon>
        <taxon>Agaricomycotina</taxon>
        <taxon>Agaricomycetes</taxon>
        <taxon>Agaricomycetidae</taxon>
        <taxon>Agaricales</taxon>
        <taxon>Marasmiineae</taxon>
        <taxon>Mycenaceae</taxon>
        <taxon>Mycena</taxon>
    </lineage>
</organism>
<comment type="caution">
    <text evidence="1">The sequence shown here is derived from an EMBL/GenBank/DDBJ whole genome shotgun (WGS) entry which is preliminary data.</text>
</comment>
<evidence type="ECO:0000313" key="2">
    <source>
        <dbReference type="Proteomes" id="UP001218218"/>
    </source>
</evidence>
<gene>
    <name evidence="1" type="ORF">DFH08DRAFT_819940</name>
</gene>
<keyword evidence="2" id="KW-1185">Reference proteome</keyword>
<dbReference type="EMBL" id="JARIHO010000058">
    <property type="protein sequence ID" value="KAJ7318333.1"/>
    <property type="molecule type" value="Genomic_DNA"/>
</dbReference>
<reference evidence="1" key="1">
    <citation type="submission" date="2023-03" db="EMBL/GenBank/DDBJ databases">
        <title>Massive genome expansion in bonnet fungi (Mycena s.s.) driven by repeated elements and novel gene families across ecological guilds.</title>
        <authorList>
            <consortium name="Lawrence Berkeley National Laboratory"/>
            <person name="Harder C.B."/>
            <person name="Miyauchi S."/>
            <person name="Viragh M."/>
            <person name="Kuo A."/>
            <person name="Thoen E."/>
            <person name="Andreopoulos B."/>
            <person name="Lu D."/>
            <person name="Skrede I."/>
            <person name="Drula E."/>
            <person name="Henrissat B."/>
            <person name="Morin E."/>
            <person name="Kohler A."/>
            <person name="Barry K."/>
            <person name="LaButti K."/>
            <person name="Morin E."/>
            <person name="Salamov A."/>
            <person name="Lipzen A."/>
            <person name="Mereny Z."/>
            <person name="Hegedus B."/>
            <person name="Baldrian P."/>
            <person name="Stursova M."/>
            <person name="Weitz H."/>
            <person name="Taylor A."/>
            <person name="Grigoriev I.V."/>
            <person name="Nagy L.G."/>
            <person name="Martin F."/>
            <person name="Kauserud H."/>
        </authorList>
    </citation>
    <scope>NUCLEOTIDE SEQUENCE</scope>
    <source>
        <strain evidence="1">CBHHK002</strain>
    </source>
</reference>
<protein>
    <submittedName>
        <fullName evidence="1">Uncharacterized protein</fullName>
    </submittedName>
</protein>
<name>A0AAD6ZDN4_9AGAR</name>
<dbReference type="AlphaFoldDB" id="A0AAD6ZDN4"/>
<sequence>MGYIKGRFASLRCLHQQIDNSVDHERALAWVKTCIVIHTLVGMVEAGNEDQDWMDELLQEGLVSESHWVEDDARVLKSSPGICEVDDDATVLKSALGMMPVKRSPPKSLAVPSGWVLNGLLPSLANMGSSVRRSNMFEPKALRSSRAAECSGGWKGISYPLASVETPADDKLSSRKFAGKLRDTKLSSIDIETTLNLVEEKD</sequence>
<accession>A0AAD6ZDN4</accession>